<sequence length="223" mass="23751">MKRTTKYAAVAAALGIGLAAATALQAQGPGYGYGPCGAGQAWGQGTGQQAPAGPGYGPCWNQQGMGPGMMGPGYGRGPGMMGPGYGGRGMRGPGMMGPGYGRGMTGSRGGMGAMGLTPDQAQARLDYVKSQLQIGPEQEAAWERYAAVVREQAAEQQSFFENRIQRMQAARAMPLEERIKFRDQMMRSRFESRDKTDKAALDLYGDLTPAQRQTADWLLGGRW</sequence>
<feature type="chain" id="PRO_5016911083" evidence="1">
    <location>
        <begin position="27"/>
        <end position="223"/>
    </location>
</feature>
<dbReference type="GO" id="GO:0042597">
    <property type="term" value="C:periplasmic space"/>
    <property type="evidence" value="ECO:0007669"/>
    <property type="project" value="InterPro"/>
</dbReference>
<evidence type="ECO:0000313" key="3">
    <source>
        <dbReference type="Proteomes" id="UP000252707"/>
    </source>
</evidence>
<comment type="caution">
    <text evidence="2">The sequence shown here is derived from an EMBL/GenBank/DDBJ whole genome shotgun (WGS) entry which is preliminary data.</text>
</comment>
<feature type="signal peptide" evidence="1">
    <location>
        <begin position="1"/>
        <end position="26"/>
    </location>
</feature>
<dbReference type="Proteomes" id="UP000252707">
    <property type="component" value="Unassembled WGS sequence"/>
</dbReference>
<accession>A0A369CHF8</accession>
<dbReference type="AlphaFoldDB" id="A0A369CHF8"/>
<evidence type="ECO:0000256" key="1">
    <source>
        <dbReference type="SAM" id="SignalP"/>
    </source>
</evidence>
<dbReference type="RefSeq" id="WP_170142008.1">
    <property type="nucleotide sequence ID" value="NZ_QPJY01000001.1"/>
</dbReference>
<gene>
    <name evidence="2" type="ORF">DFQ59_101660</name>
</gene>
<dbReference type="Pfam" id="PF07813">
    <property type="entry name" value="LTXXQ"/>
    <property type="match status" value="1"/>
</dbReference>
<keyword evidence="1" id="KW-0732">Signal</keyword>
<dbReference type="EMBL" id="QPJY01000001">
    <property type="protein sequence ID" value="RCX33359.1"/>
    <property type="molecule type" value="Genomic_DNA"/>
</dbReference>
<proteinExistence type="predicted"/>
<reference evidence="2 3" key="1">
    <citation type="submission" date="2018-07" db="EMBL/GenBank/DDBJ databases">
        <title>Genomic Encyclopedia of Type Strains, Phase IV (KMG-IV): sequencing the most valuable type-strain genomes for metagenomic binning, comparative biology and taxonomic classification.</title>
        <authorList>
            <person name="Goeker M."/>
        </authorList>
    </citation>
    <scope>NUCLEOTIDE SEQUENCE [LARGE SCALE GENOMIC DNA]</scope>
    <source>
        <strain evidence="2 3">DSM 26407</strain>
    </source>
</reference>
<name>A0A369CHF8_9GAMM</name>
<protein>
    <submittedName>
        <fullName evidence="2">LTXXQ motif family protein</fullName>
    </submittedName>
</protein>
<keyword evidence="3" id="KW-1185">Reference proteome</keyword>
<organism evidence="2 3">
    <name type="scientific">Thioalbus denitrificans</name>
    <dbReference type="NCBI Taxonomy" id="547122"/>
    <lineage>
        <taxon>Bacteria</taxon>
        <taxon>Pseudomonadati</taxon>
        <taxon>Pseudomonadota</taxon>
        <taxon>Gammaproteobacteria</taxon>
        <taxon>Chromatiales</taxon>
        <taxon>Ectothiorhodospiraceae</taxon>
        <taxon>Thioalbus</taxon>
    </lineage>
</organism>
<evidence type="ECO:0000313" key="2">
    <source>
        <dbReference type="EMBL" id="RCX33359.1"/>
    </source>
</evidence>
<dbReference type="InterPro" id="IPR012899">
    <property type="entry name" value="LTXXQ"/>
</dbReference>